<evidence type="ECO:0000256" key="4">
    <source>
        <dbReference type="ARBA" id="ARBA00022989"/>
    </source>
</evidence>
<comment type="subcellular location">
    <subcellularLocation>
        <location evidence="1">Cell membrane</location>
        <topology evidence="1">Multi-pass membrane protein</topology>
    </subcellularLocation>
</comment>
<dbReference type="GO" id="GO:0005886">
    <property type="term" value="C:plasma membrane"/>
    <property type="evidence" value="ECO:0007669"/>
    <property type="project" value="UniProtKB-SubCell"/>
</dbReference>
<evidence type="ECO:0000256" key="3">
    <source>
        <dbReference type="ARBA" id="ARBA00022692"/>
    </source>
</evidence>
<keyword evidence="2" id="KW-1003">Cell membrane</keyword>
<dbReference type="AlphaFoldDB" id="A0A1I6JLZ1"/>
<keyword evidence="4 6" id="KW-1133">Transmembrane helix</keyword>
<accession>A0A1I6JLZ1</accession>
<dbReference type="Proteomes" id="UP000214760">
    <property type="component" value="Unassembled WGS sequence"/>
</dbReference>
<dbReference type="InterPro" id="IPR005538">
    <property type="entry name" value="LrgA/CidA"/>
</dbReference>
<evidence type="ECO:0000256" key="2">
    <source>
        <dbReference type="ARBA" id="ARBA00022475"/>
    </source>
</evidence>
<evidence type="ECO:0000256" key="5">
    <source>
        <dbReference type="ARBA" id="ARBA00023136"/>
    </source>
</evidence>
<gene>
    <name evidence="7" type="ORF">SAMN02910262_01671</name>
</gene>
<feature type="transmembrane region" description="Helical" evidence="6">
    <location>
        <begin position="84"/>
        <end position="103"/>
    </location>
</feature>
<keyword evidence="5 6" id="KW-0472">Membrane</keyword>
<reference evidence="7 8" key="1">
    <citation type="submission" date="2016-10" db="EMBL/GenBank/DDBJ databases">
        <authorList>
            <person name="de Groot N.N."/>
        </authorList>
    </citation>
    <scope>NUCLEOTIDE SEQUENCE [LARGE SCALE GENOMIC DNA]</scope>
    <source>
        <strain evidence="7 8">F</strain>
    </source>
</reference>
<sequence length="130" mass="14465">MKYMKQFGVILATTCVGEFLHYFIPLSIPGSIYGLVLMFILLMLHVIPLEDVKETAEFLIEIMPVMFIPAAVGLLESWDQLRPIVIPVLVITVFSTFLVMVVTGKVTEFVIHHTHTAGKKDKSGKEGGMS</sequence>
<evidence type="ECO:0000313" key="8">
    <source>
        <dbReference type="Proteomes" id="UP000214760"/>
    </source>
</evidence>
<evidence type="ECO:0000313" key="7">
    <source>
        <dbReference type="EMBL" id="SFR79996.1"/>
    </source>
</evidence>
<keyword evidence="3 6" id="KW-0812">Transmembrane</keyword>
<evidence type="ECO:0000256" key="6">
    <source>
        <dbReference type="SAM" id="Phobius"/>
    </source>
</evidence>
<dbReference type="EMBL" id="FOZC01000009">
    <property type="protein sequence ID" value="SFR79996.1"/>
    <property type="molecule type" value="Genomic_DNA"/>
</dbReference>
<feature type="transmembrane region" description="Helical" evidence="6">
    <location>
        <begin position="30"/>
        <end position="47"/>
    </location>
</feature>
<evidence type="ECO:0000256" key="1">
    <source>
        <dbReference type="ARBA" id="ARBA00004651"/>
    </source>
</evidence>
<organism evidence="7 8">
    <name type="scientific">[Clostridium] aminophilum</name>
    <dbReference type="NCBI Taxonomy" id="1526"/>
    <lineage>
        <taxon>Bacteria</taxon>
        <taxon>Bacillati</taxon>
        <taxon>Bacillota</taxon>
        <taxon>Clostridia</taxon>
        <taxon>Lachnospirales</taxon>
        <taxon>Lachnospiraceae</taxon>
    </lineage>
</organism>
<protein>
    <submittedName>
        <fullName evidence="7">Holin-like protein</fullName>
    </submittedName>
</protein>
<dbReference type="PANTHER" id="PTHR33931">
    <property type="entry name" value="HOLIN-LIKE PROTEIN CIDA-RELATED"/>
    <property type="match status" value="1"/>
</dbReference>
<dbReference type="Pfam" id="PF03788">
    <property type="entry name" value="LrgA"/>
    <property type="match status" value="1"/>
</dbReference>
<feature type="transmembrane region" description="Helical" evidence="6">
    <location>
        <begin position="59"/>
        <end position="78"/>
    </location>
</feature>
<proteinExistence type="predicted"/>
<dbReference type="PANTHER" id="PTHR33931:SF2">
    <property type="entry name" value="HOLIN-LIKE PROTEIN CIDA"/>
    <property type="match status" value="1"/>
</dbReference>
<name>A0A1I6JLZ1_9FIRM</name>
<dbReference type="RefSeq" id="WP_031472901.1">
    <property type="nucleotide sequence ID" value="NZ_FOZC01000009.1"/>
</dbReference>